<name>A0ABR6GM01_9BURK</name>
<accession>A0ABR6GM01</accession>
<evidence type="ECO:0000313" key="1">
    <source>
        <dbReference type="EMBL" id="MBB3193142.1"/>
    </source>
</evidence>
<reference evidence="1 2" key="1">
    <citation type="submission" date="2020-08" db="EMBL/GenBank/DDBJ databases">
        <title>Genomic Encyclopedia of Type Strains, Phase III (KMG-III): the genomes of soil and plant-associated and newly described type strains.</title>
        <authorList>
            <person name="Whitman W."/>
        </authorList>
    </citation>
    <scope>NUCLEOTIDE SEQUENCE [LARGE SCALE GENOMIC DNA]</scope>
    <source>
        <strain evidence="1 2">CECT 7247</strain>
    </source>
</reference>
<comment type="caution">
    <text evidence="1">The sequence shown here is derived from an EMBL/GenBank/DDBJ whole genome shotgun (WGS) entry which is preliminary data.</text>
</comment>
<keyword evidence="2" id="KW-1185">Reference proteome</keyword>
<gene>
    <name evidence="1" type="ORF">FHS28_000507</name>
</gene>
<evidence type="ECO:0000313" key="2">
    <source>
        <dbReference type="Proteomes" id="UP000574369"/>
    </source>
</evidence>
<organism evidence="1 2">
    <name type="scientific">Roseateles terrae</name>
    <dbReference type="NCBI Taxonomy" id="431060"/>
    <lineage>
        <taxon>Bacteria</taxon>
        <taxon>Pseudomonadati</taxon>
        <taxon>Pseudomonadota</taxon>
        <taxon>Betaproteobacteria</taxon>
        <taxon>Burkholderiales</taxon>
        <taxon>Sphaerotilaceae</taxon>
        <taxon>Roseateles</taxon>
    </lineage>
</organism>
<sequence length="116" mass="12544">MQLDELIDAAAKRTGSDYRLAQTLGVGRQKISDWRAKRASCGIEYRALMADLAGYNVDEVIHEALLEKHANTPLGERLLSVLGNVGAGAVATMSIFGSVGLFDLVNMCLDTTRCIM</sequence>
<dbReference type="EMBL" id="JACHXO010000001">
    <property type="protein sequence ID" value="MBB3193142.1"/>
    <property type="molecule type" value="Genomic_DNA"/>
</dbReference>
<dbReference type="RefSeq" id="WP_088449229.1">
    <property type="nucleotide sequence ID" value="NZ_JACHXO010000001.1"/>
</dbReference>
<proteinExistence type="predicted"/>
<protein>
    <submittedName>
        <fullName evidence="1">Uncharacterized protein</fullName>
    </submittedName>
</protein>
<dbReference type="Proteomes" id="UP000574369">
    <property type="component" value="Unassembled WGS sequence"/>
</dbReference>